<dbReference type="Pfam" id="PF01609">
    <property type="entry name" value="DDE_Tnp_1"/>
    <property type="match status" value="1"/>
</dbReference>
<dbReference type="AlphaFoldDB" id="A0A975BLN7"/>
<evidence type="ECO:0000313" key="2">
    <source>
        <dbReference type="EMBL" id="QTA87438.1"/>
    </source>
</evidence>
<dbReference type="GO" id="GO:0004803">
    <property type="term" value="F:transposase activity"/>
    <property type="evidence" value="ECO:0007669"/>
    <property type="project" value="InterPro"/>
</dbReference>
<dbReference type="KEGG" id="dmm:dnm_034720"/>
<sequence length="418" mass="48390">MRFHKFRDAVLNKISMKFRLRIVCLWYLISLMAETRKHSLTFASELSGTEKSAFSKFLNNNNKDVAKYSLESLSKKQAKIYSKVLEKTKSLPWRVFILIDSTMRNRSSLKSENVQKFNHGKGFVIGHRWTNILLFFNGIIIPLPPIPFYTKKYCRENGLTYMTEHDRVVGYLNDLNLYEYVGFHKDNEVVVLTDSGYDNKKIQNTVLNRGWHFVTALKICRGVKSEARYAKTPKSSGWDGVGLFFKKYRKLAWQTVRILTDGPKRRRKEFRVRHAEVFLKGVGKIRAVCSEFKRKRDGRRKYLACGDLKATLCQILTAYRLRWKIEIFHKHVKMHLGFGDISAKHFSSVESHVSLIYCAYILLNAGLPGIGTDGTIPEKQRRVVKIPENKKTANIIHELTKIGGPDRYKNELKSVLAA</sequence>
<name>A0A975BLN7_9BACT</name>
<proteinExistence type="predicted"/>
<dbReference type="InterPro" id="IPR002559">
    <property type="entry name" value="Transposase_11"/>
</dbReference>
<dbReference type="InterPro" id="IPR012337">
    <property type="entry name" value="RNaseH-like_sf"/>
</dbReference>
<keyword evidence="3" id="KW-1185">Reference proteome</keyword>
<reference evidence="2" key="1">
    <citation type="journal article" date="2021" name="Microb. Physiol.">
        <title>Proteogenomic Insights into the Physiology of Marine, Sulfate-Reducing, Filamentous Desulfonema limicola and Desulfonema magnum.</title>
        <authorList>
            <person name="Schnaars V."/>
            <person name="Wohlbrand L."/>
            <person name="Scheve S."/>
            <person name="Hinrichs C."/>
            <person name="Reinhardt R."/>
            <person name="Rabus R."/>
        </authorList>
    </citation>
    <scope>NUCLEOTIDE SEQUENCE</scope>
    <source>
        <strain evidence="2">4be13</strain>
    </source>
</reference>
<dbReference type="GO" id="GO:0006313">
    <property type="term" value="P:DNA transposition"/>
    <property type="evidence" value="ECO:0007669"/>
    <property type="project" value="InterPro"/>
</dbReference>
<evidence type="ECO:0000259" key="1">
    <source>
        <dbReference type="Pfam" id="PF01609"/>
    </source>
</evidence>
<protein>
    <submittedName>
        <fullName evidence="2">Transposase IS4 domain-containing protein</fullName>
    </submittedName>
</protein>
<dbReference type="SUPFAM" id="SSF53098">
    <property type="entry name" value="Ribonuclease H-like"/>
    <property type="match status" value="1"/>
</dbReference>
<dbReference type="EMBL" id="CP061800">
    <property type="protein sequence ID" value="QTA87438.1"/>
    <property type="molecule type" value="Genomic_DNA"/>
</dbReference>
<organism evidence="2 3">
    <name type="scientific">Desulfonema magnum</name>
    <dbReference type="NCBI Taxonomy" id="45655"/>
    <lineage>
        <taxon>Bacteria</taxon>
        <taxon>Pseudomonadati</taxon>
        <taxon>Thermodesulfobacteriota</taxon>
        <taxon>Desulfobacteria</taxon>
        <taxon>Desulfobacterales</taxon>
        <taxon>Desulfococcaceae</taxon>
        <taxon>Desulfonema</taxon>
    </lineage>
</organism>
<dbReference type="Proteomes" id="UP000663722">
    <property type="component" value="Chromosome"/>
</dbReference>
<accession>A0A975BLN7</accession>
<feature type="domain" description="Transposase IS4-like" evidence="1">
    <location>
        <begin position="187"/>
        <end position="362"/>
    </location>
</feature>
<gene>
    <name evidence="2" type="ORF">dnm_034720</name>
</gene>
<evidence type="ECO:0000313" key="3">
    <source>
        <dbReference type="Proteomes" id="UP000663722"/>
    </source>
</evidence>
<dbReference type="RefSeq" id="WP_207682623.1">
    <property type="nucleotide sequence ID" value="NZ_CP061800.1"/>
</dbReference>
<dbReference type="GO" id="GO:0003677">
    <property type="term" value="F:DNA binding"/>
    <property type="evidence" value="ECO:0007669"/>
    <property type="project" value="InterPro"/>
</dbReference>